<feature type="domain" description="BIG2" evidence="1">
    <location>
        <begin position="1549"/>
        <end position="1631"/>
    </location>
</feature>
<organism evidence="2 3">
    <name type="scientific">Vibrio agarilyticus</name>
    <dbReference type="NCBI Taxonomy" id="2726741"/>
    <lineage>
        <taxon>Bacteria</taxon>
        <taxon>Pseudomonadati</taxon>
        <taxon>Pseudomonadota</taxon>
        <taxon>Gammaproteobacteria</taxon>
        <taxon>Vibrionales</taxon>
        <taxon>Vibrionaceae</taxon>
        <taxon>Vibrio</taxon>
    </lineage>
</organism>
<reference evidence="2 3" key="1">
    <citation type="submission" date="2020-04" db="EMBL/GenBank/DDBJ databases">
        <title>Vibrio sp. SM6, a novel species isolated from seawater.</title>
        <authorList>
            <person name="Wang X."/>
        </authorList>
    </citation>
    <scope>NUCLEOTIDE SEQUENCE [LARGE SCALE GENOMIC DNA]</scope>
    <source>
        <strain evidence="2 3">SM6</strain>
    </source>
</reference>
<keyword evidence="3" id="KW-1185">Reference proteome</keyword>
<feature type="domain" description="BIG2" evidence="1">
    <location>
        <begin position="1461"/>
        <end position="1543"/>
    </location>
</feature>
<dbReference type="Pfam" id="PF02368">
    <property type="entry name" value="Big_2"/>
    <property type="match status" value="15"/>
</dbReference>
<dbReference type="SMART" id="SM00635">
    <property type="entry name" value="BID_2"/>
    <property type="match status" value="27"/>
</dbReference>
<dbReference type="Gene3D" id="2.60.40.1080">
    <property type="match status" value="27"/>
</dbReference>
<feature type="domain" description="BIG2" evidence="1">
    <location>
        <begin position="1813"/>
        <end position="1895"/>
    </location>
</feature>
<feature type="domain" description="BIG2" evidence="1">
    <location>
        <begin position="1197"/>
        <end position="1279"/>
    </location>
</feature>
<feature type="domain" description="BIG2" evidence="1">
    <location>
        <begin position="1373"/>
        <end position="1455"/>
    </location>
</feature>
<feature type="domain" description="BIG2" evidence="1">
    <location>
        <begin position="932"/>
        <end position="1014"/>
    </location>
</feature>
<feature type="domain" description="BIG2" evidence="1">
    <location>
        <begin position="1989"/>
        <end position="2071"/>
    </location>
</feature>
<feature type="domain" description="BIG2" evidence="1">
    <location>
        <begin position="578"/>
        <end position="657"/>
    </location>
</feature>
<feature type="domain" description="BIG2" evidence="1">
    <location>
        <begin position="1901"/>
        <end position="1983"/>
    </location>
</feature>
<dbReference type="SUPFAM" id="SSF49373">
    <property type="entry name" value="Invasin/intimin cell-adhesion fragments"/>
    <property type="match status" value="6"/>
</dbReference>
<feature type="domain" description="BIG2" evidence="1">
    <location>
        <begin position="844"/>
        <end position="927"/>
    </location>
</feature>
<evidence type="ECO:0000313" key="3">
    <source>
        <dbReference type="Proteomes" id="UP000535589"/>
    </source>
</evidence>
<feature type="domain" description="BIG2" evidence="1">
    <location>
        <begin position="2253"/>
        <end position="2332"/>
    </location>
</feature>
<gene>
    <name evidence="2" type="ORF">HGP28_10375</name>
</gene>
<evidence type="ECO:0000259" key="1">
    <source>
        <dbReference type="SMART" id="SM00635"/>
    </source>
</evidence>
<feature type="domain" description="BIG2" evidence="1">
    <location>
        <begin position="312"/>
        <end position="398"/>
    </location>
</feature>
<feature type="domain" description="BIG2" evidence="1">
    <location>
        <begin position="2340"/>
        <end position="2421"/>
    </location>
</feature>
<dbReference type="EMBL" id="JABAIK010000009">
    <property type="protein sequence ID" value="NLS13296.1"/>
    <property type="molecule type" value="Genomic_DNA"/>
</dbReference>
<feature type="domain" description="BIG2" evidence="1">
    <location>
        <begin position="41"/>
        <end position="131"/>
    </location>
</feature>
<feature type="domain" description="BIG2" evidence="1">
    <location>
        <begin position="669"/>
        <end position="750"/>
    </location>
</feature>
<dbReference type="RefSeq" id="WP_168836393.1">
    <property type="nucleotide sequence ID" value="NZ_JABAIK010000009.1"/>
</dbReference>
<feature type="domain" description="BIG2" evidence="1">
    <location>
        <begin position="137"/>
        <end position="219"/>
    </location>
</feature>
<accession>A0A7X8TR46</accession>
<feature type="domain" description="BIG2" evidence="1">
    <location>
        <begin position="404"/>
        <end position="485"/>
    </location>
</feature>
<dbReference type="InterPro" id="IPR003343">
    <property type="entry name" value="Big_2"/>
</dbReference>
<feature type="domain" description="BIG2" evidence="1">
    <location>
        <begin position="1285"/>
        <end position="1372"/>
    </location>
</feature>
<sequence length="2603" mass="267490">MHGFTTSQFASLLSRWVFFVLCLILSGCGDSSHVTIIEEEELVSIQILPLSRSHSGVNTLELVEGNEQQLQAIGVFKSNITANITDVVAWSSSNQTSMTVDSTGNVKAVSASGQSQITAVYQGITSNALTFVAKAPELLSIQVTPKTVAMVVGATQQLSATGLYSDNTTANLTDQVSWQVSNATAASVTSEGVLQALLADPSVAISASFLGINSNSVSVEITSAPLVAIFVEPSTFSLAQGLTQTLTAQAIYSDQTTRDVTDEVSWSHSTSAVSITDDGVVSVDTANSSAVITATLDGITSNNVEASTTNAQLEQIQVTPATLSIVRGNTAQLTATGIYSDGTKQTVTDQVFWISNNTNEVVAAQNGVIFGANTTATTSSDVTVQAVLGAVKSNTVAVTVAPAEISSIQITPAQDTLVKGLNVQFTATATLTDGSQHDVTSLVAWKSSNTNVVTVTSSGLALAADEGNSTITATLNNIVSNSAQLVVTKPTLTQIQISPSTLTIPKGYTGQFTAIGVYSDSSTVDLSNVVVWNSNDTAVATVNSAGLASSITTGDAVITAAYDGIQSANALLVVSAAQLETIQVTPPSDTLPVGTSQQFEAMGHFSDKTVYNLTSLVTWQSSDPQSLTIESGDGGGVATAVATNTNVTVTASLVGITSNDVAIVVSDAKLTELVILPATLQMPKGLTQQYTALGTYSDKSQRNVTTDVLWKTSDNAIATINAAGVLTAVSVGDTQVSATLDGVSSQISNVRINDAVLQSIQVTPSVLNLAKGESASLTAVGVFSDKSTRDITNEVGWTNSSVGAISVNSEGEVTGLAVIGDATLAAVYSGIASNTVTVSVTAATLSMIQVTPSGISLTKGSRQQFTATAFYSDNSRSDVTDKVSWSSSATTDFTINDQGLGYAIAENPEVEITALLDGVTSSDADVTITSATLTSVQVTPTQATLVQGLQTQLTAIANFSDGTSQDVTDQIDWQSSNDTSVTVSSTGDVRALLAPSSASISGTWNGVTSNSSTITVIASTLSKLVISTQNNIFPQGTTVNLSAVAIFSDGTTEDVTNQVSWVSSDTASVTITGNGVAFGVAVSSAVQVTASLNGTVSNSIRLDVAPANLVSLQVIPNESIVAKGVSGQFEAIGRFSNDTTRNVTDSVNWTSADPSLVSITKEGQATALAATGSDGVVITATFSLTSSTAKVIVTDASLQSIQITPATVSLAKGYTQQFTAVGNYSDGTTADITDQVVWQSLDTADVTMSKSGLAYAAGVGSDVTVEAVLGTVTSNSAKVTVTDAALVALQITPTQVSIAQGITSQLTATGQFSDQTSKDLTSEVNWISSNTANVTVSSAGVIQGLLASSGTQVNANLLGITSNTATITVTAATLQSIDVTPNSISIPKGNSGQFTATGNYSDNTRFDLTDRVSWLTNASTNITLNGSGVATGIAVSTGNQVFSKLDGVTSNTVTVDVTDRELVSIQITPATVSLAAGTTQQLQATGIYTDNSTLNLTDVVSWLSSDTSIATVSGTGNVTAVAVGDNVTVTASYEGKVSNSSTITVTNAVLSSIQITPATLSIAKGYTQQYTAIGHYSNGDSVNITDTVTWESLSTEDVTINATGLAYANNVSSDTKIEAFLDGVTSNTALMTVTDAVLVELQITPAQLSIAKGITQQLTATGRFSDQTTQNLTDTVNWISSNTTDVSVSATGLVQGVTTSEGTTITANDSGITSNSVSVAVTAAILQSIDVTPSLQSIPKGSMGSFSAIGQYSDNSRFDITDQVDWLTGSSTNISLTSEGVVTGLVVSSDNSLFAKLGNVTSNTAEVDVIDRQLVSIQVTPASISVALGSSQQLTAIGLYTDNTTVNLTDVVSWSSSNTANVTVSAEGLTTAVAVSDKTLVNATYQGILSNDATITVTDATVIEVQIEPSSVSIAKGLSTNLTAIAIYSDNSAQNVTDSVSWWTGDSSNVIVNPMGKITGLEVSTGNTIDAYLNGIRSNVVDVSVVAAVPESIQITPAVLSIAKGQTQAMTATMVFSDKSTQDVTSLVTWQSANTTDVSVSLSGVVTGEAVASNVAVTATYEGLTSNQAQVTVTDVTLTSIQITPAIIGIADGQTVTMTAVGIYSDNSSADITTQVAWSGSDNNSFTINSSGLLQAVSPSTNQTVRAYLDGVSSNEATVTITDATLDTINISPVEASVPEGRQLQFRALGQFSNGTEKVITDEVTWYSAQPSELSIAQSGLATALAVGTDITVYAVKGTLTSPNSSITVTDAVLESISVTPDTLTLPKGVSAQLQASGTYSNGTSQPLTDVSWVSSDTTQLTVSSSGEVTALEPTAKVTVTATKGSITSDPVDIEITDAALTSVIIRPTSDTLNINATVQFEATGEYTDNSTAELQEGVTWQSSNTSVLTVSSAGLARGIKQGTVNVTGSYEGKTSAPSEVTVANLGKRSIPLCGGFNNASKTNAATACLKVISTAFGDWFTSSPSLAALERLGFTENPGSAGLEKTYTGTRQQTVAPVGTFGLFDQLSGSSASGQAAQWCDYLASIGFAGESNWELPSEFDLRLLYLQYGNLMSGYGWPGAVNYWTSSTSGGQPELFNLTNGDDTTGTNSSEAFVSCISPLF</sequence>
<dbReference type="FunFam" id="2.60.40.1080:FF:000001">
    <property type="entry name" value="Bacterial Ig-like domain, group 2"/>
    <property type="match status" value="1"/>
</dbReference>
<feature type="domain" description="BIG2" evidence="1">
    <location>
        <begin position="491"/>
        <end position="572"/>
    </location>
</feature>
<dbReference type="InterPro" id="IPR008964">
    <property type="entry name" value="Invasin/intimin_cell_adhesion"/>
</dbReference>
<feature type="domain" description="BIG2" evidence="1">
    <location>
        <begin position="1637"/>
        <end position="1719"/>
    </location>
</feature>
<feature type="domain" description="BIG2" evidence="1">
    <location>
        <begin position="1020"/>
        <end position="1101"/>
    </location>
</feature>
<name>A0A7X8TR46_9VIBR</name>
<feature type="domain" description="BIG2" evidence="1">
    <location>
        <begin position="1108"/>
        <end position="1192"/>
    </location>
</feature>
<dbReference type="Proteomes" id="UP000535589">
    <property type="component" value="Unassembled WGS sequence"/>
</dbReference>
<proteinExistence type="predicted"/>
<evidence type="ECO:0000313" key="2">
    <source>
        <dbReference type="EMBL" id="NLS13296.1"/>
    </source>
</evidence>
<feature type="domain" description="BIG2" evidence="1">
    <location>
        <begin position="756"/>
        <end position="838"/>
    </location>
</feature>
<comment type="caution">
    <text evidence="2">The sequence shown here is derived from an EMBL/GenBank/DDBJ whole genome shotgun (WGS) entry which is preliminary data.</text>
</comment>
<feature type="domain" description="BIG2" evidence="1">
    <location>
        <begin position="1725"/>
        <end position="1807"/>
    </location>
</feature>
<protein>
    <recommendedName>
        <fullName evidence="1">BIG2 domain-containing protein</fullName>
    </recommendedName>
</protein>
<feature type="domain" description="BIG2" evidence="1">
    <location>
        <begin position="2165"/>
        <end position="2245"/>
    </location>
</feature>
<feature type="domain" description="BIG2" evidence="1">
    <location>
        <begin position="2077"/>
        <end position="2159"/>
    </location>
</feature>
<feature type="domain" description="BIG2" evidence="1">
    <location>
        <begin position="225"/>
        <end position="306"/>
    </location>
</feature>